<evidence type="ECO:0000256" key="1">
    <source>
        <dbReference type="SAM" id="Phobius"/>
    </source>
</evidence>
<sequence length="113" mass="12431">MEKPPWKNLVPCVLFYALILSVSALPSTRLQKIDSFFSLPNDKVMHLSVYTVFGFLLGALPYPSAALGMTGSLLGALDEQSQRLAPGREVSVRDWLADILGISLGLALRRRSR</sequence>
<dbReference type="EMBL" id="LIDM01000099">
    <property type="protein sequence ID" value="KRP32515.1"/>
    <property type="molecule type" value="Genomic_DNA"/>
</dbReference>
<proteinExistence type="predicted"/>
<evidence type="ECO:0000313" key="2">
    <source>
        <dbReference type="EMBL" id="KRP32515.1"/>
    </source>
</evidence>
<comment type="caution">
    <text evidence="2">The sequence shown here is derived from an EMBL/GenBank/DDBJ whole genome shotgun (WGS) entry which is preliminary data.</text>
</comment>
<name>A0A0R2XE17_9BACT</name>
<protein>
    <recommendedName>
        <fullName evidence="4">VanZ-like domain-containing protein</fullName>
    </recommendedName>
</protein>
<dbReference type="AlphaFoldDB" id="A0A0R2XE17"/>
<accession>A0A0R2XE17</accession>
<organism evidence="2 3">
    <name type="scientific">Verrucomicrobia subdivision 6 bacterium BACL9 MAG-120820-bin42</name>
    <dbReference type="NCBI Taxonomy" id="1655634"/>
    <lineage>
        <taxon>Bacteria</taxon>
        <taxon>Pseudomonadati</taxon>
        <taxon>Verrucomicrobiota</taxon>
        <taxon>Verrucomicrobiia</taxon>
        <taxon>Verrucomicrobiales</taxon>
        <taxon>Verrucomicrobia subdivision 6</taxon>
    </lineage>
</organism>
<keyword evidence="1" id="KW-0472">Membrane</keyword>
<evidence type="ECO:0008006" key="4">
    <source>
        <dbReference type="Google" id="ProtNLM"/>
    </source>
</evidence>
<keyword evidence="1" id="KW-0812">Transmembrane</keyword>
<dbReference type="NCBIfam" id="NF037970">
    <property type="entry name" value="vanZ_1"/>
    <property type="match status" value="1"/>
</dbReference>
<reference evidence="2 3" key="1">
    <citation type="submission" date="2015-10" db="EMBL/GenBank/DDBJ databases">
        <title>Metagenome-Assembled Genomes uncover a global brackish microbiome.</title>
        <authorList>
            <person name="Hugerth L.W."/>
            <person name="Larsson J."/>
            <person name="Alneberg J."/>
            <person name="Lindh M.V."/>
            <person name="Legrand C."/>
            <person name="Pinhassi J."/>
            <person name="Andersson A.F."/>
        </authorList>
    </citation>
    <scope>NUCLEOTIDE SEQUENCE [LARGE SCALE GENOMIC DNA]</scope>
    <source>
        <strain evidence="2">BACL9 MAG-120820-bin42</strain>
    </source>
</reference>
<evidence type="ECO:0000313" key="3">
    <source>
        <dbReference type="Proteomes" id="UP000051557"/>
    </source>
</evidence>
<gene>
    <name evidence="2" type="ORF">ABS32_03465</name>
</gene>
<dbReference type="Proteomes" id="UP000051557">
    <property type="component" value="Unassembled WGS sequence"/>
</dbReference>
<keyword evidence="1" id="KW-1133">Transmembrane helix</keyword>
<feature type="transmembrane region" description="Helical" evidence="1">
    <location>
        <begin position="48"/>
        <end position="74"/>
    </location>
</feature>